<comment type="caution">
    <text evidence="4">The sequence shown here is derived from an EMBL/GenBank/DDBJ whole genome shotgun (WGS) entry which is preliminary data.</text>
</comment>
<evidence type="ECO:0008006" key="6">
    <source>
        <dbReference type="Google" id="ProtNLM"/>
    </source>
</evidence>
<keyword evidence="5" id="KW-1185">Reference proteome</keyword>
<evidence type="ECO:0000313" key="5">
    <source>
        <dbReference type="Proteomes" id="UP001499959"/>
    </source>
</evidence>
<keyword evidence="3" id="KW-1133">Transmembrane helix</keyword>
<name>A0ABP9AM85_9GAMM</name>
<keyword evidence="3" id="KW-0472">Membrane</keyword>
<evidence type="ECO:0000256" key="1">
    <source>
        <dbReference type="SAM" id="Coils"/>
    </source>
</evidence>
<keyword evidence="1" id="KW-0175">Coiled coil</keyword>
<keyword evidence="3" id="KW-0812">Transmembrane</keyword>
<dbReference type="RefSeq" id="WP_345301667.1">
    <property type="nucleotide sequence ID" value="NZ_BAABJE010000001.1"/>
</dbReference>
<sequence length="364" mass="38120">MAGKTTWLAIAGVLAVGIAGGVYWFSGRDASPGATASGAMGEASANIGARASGSAGVEGAAQGRNARPAPLSSAPLPPLDAPLATVVRELKPRAQAGDARALCRLAVEYRYCAELQGRMQMIESGVARAQERIEQGGQQGGEGGQGDRRGGWRSTERMASAFEQTSELYRHCEGVDVPKSSDIVRYMREAAVAGHPQAAGQYVSGELFTGSDMLDNLPELALYRDNAESMALAAVAQGDLRTAWKLAEAYASEPGDRRRTLLAQAVESQPARALSLLYALRTAVGDQATASATGNDPAQAIVARLQQRIASLERRLPSADVARARSEPAEIGVGAGPARADALQRLSGAMASRGRDDWSRDICD</sequence>
<organism evidence="4 5">
    <name type="scientific">Lysobacter hankyongensis</name>
    <dbReference type="NCBI Taxonomy" id="1176535"/>
    <lineage>
        <taxon>Bacteria</taxon>
        <taxon>Pseudomonadati</taxon>
        <taxon>Pseudomonadota</taxon>
        <taxon>Gammaproteobacteria</taxon>
        <taxon>Lysobacterales</taxon>
        <taxon>Lysobacteraceae</taxon>
        <taxon>Lysobacter</taxon>
    </lineage>
</organism>
<feature type="region of interest" description="Disordered" evidence="2">
    <location>
        <begin position="56"/>
        <end position="77"/>
    </location>
</feature>
<evidence type="ECO:0000256" key="3">
    <source>
        <dbReference type="SAM" id="Phobius"/>
    </source>
</evidence>
<feature type="coiled-coil region" evidence="1">
    <location>
        <begin position="295"/>
        <end position="322"/>
    </location>
</feature>
<dbReference type="Proteomes" id="UP001499959">
    <property type="component" value="Unassembled WGS sequence"/>
</dbReference>
<evidence type="ECO:0000313" key="4">
    <source>
        <dbReference type="EMBL" id="GAA4783171.1"/>
    </source>
</evidence>
<feature type="transmembrane region" description="Helical" evidence="3">
    <location>
        <begin position="7"/>
        <end position="25"/>
    </location>
</feature>
<proteinExistence type="predicted"/>
<reference evidence="5" key="1">
    <citation type="journal article" date="2019" name="Int. J. Syst. Evol. Microbiol.">
        <title>The Global Catalogue of Microorganisms (GCM) 10K type strain sequencing project: providing services to taxonomists for standard genome sequencing and annotation.</title>
        <authorList>
            <consortium name="The Broad Institute Genomics Platform"/>
            <consortium name="The Broad Institute Genome Sequencing Center for Infectious Disease"/>
            <person name="Wu L."/>
            <person name="Ma J."/>
        </authorList>
    </citation>
    <scope>NUCLEOTIDE SEQUENCE [LARGE SCALE GENOMIC DNA]</scope>
    <source>
        <strain evidence="5">JCM 18204</strain>
    </source>
</reference>
<dbReference type="EMBL" id="BAABJE010000001">
    <property type="protein sequence ID" value="GAA4783171.1"/>
    <property type="molecule type" value="Genomic_DNA"/>
</dbReference>
<gene>
    <name evidence="4" type="ORF">GCM10023307_04760</name>
</gene>
<protein>
    <recommendedName>
        <fullName evidence="6">Sel1 repeat family protein</fullName>
    </recommendedName>
</protein>
<evidence type="ECO:0000256" key="2">
    <source>
        <dbReference type="SAM" id="MobiDB-lite"/>
    </source>
</evidence>
<accession>A0ABP9AM85</accession>